<feature type="region of interest" description="Disordered" evidence="1">
    <location>
        <begin position="1"/>
        <end position="57"/>
    </location>
</feature>
<reference evidence="4" key="2">
    <citation type="submission" date="2012-11" db="EMBL/GenBank/DDBJ databases">
        <authorList>
            <person name="Kuo A."/>
            <person name="Curtis B.A."/>
            <person name="Tanifuji G."/>
            <person name="Burki F."/>
            <person name="Gruber A."/>
            <person name="Irimia M."/>
            <person name="Maruyama S."/>
            <person name="Arias M.C."/>
            <person name="Ball S.G."/>
            <person name="Gile G.H."/>
            <person name="Hirakawa Y."/>
            <person name="Hopkins J.F."/>
            <person name="Rensing S.A."/>
            <person name="Schmutz J."/>
            <person name="Symeonidi A."/>
            <person name="Elias M."/>
            <person name="Eveleigh R.J."/>
            <person name="Herman E.K."/>
            <person name="Klute M.J."/>
            <person name="Nakayama T."/>
            <person name="Obornik M."/>
            <person name="Reyes-Prieto A."/>
            <person name="Armbrust E.V."/>
            <person name="Aves S.J."/>
            <person name="Beiko R.G."/>
            <person name="Coutinho P."/>
            <person name="Dacks J.B."/>
            <person name="Durnford D.G."/>
            <person name="Fast N.M."/>
            <person name="Green B.R."/>
            <person name="Grisdale C."/>
            <person name="Hempe F."/>
            <person name="Henrissat B."/>
            <person name="Hoppner M.P."/>
            <person name="Ishida K.-I."/>
            <person name="Kim E."/>
            <person name="Koreny L."/>
            <person name="Kroth P.G."/>
            <person name="Liu Y."/>
            <person name="Malik S.-B."/>
            <person name="Maier U.G."/>
            <person name="McRose D."/>
            <person name="Mock T."/>
            <person name="Neilson J.A."/>
            <person name="Onodera N.T."/>
            <person name="Poole A.M."/>
            <person name="Pritham E.J."/>
            <person name="Richards T.A."/>
            <person name="Rocap G."/>
            <person name="Roy S.W."/>
            <person name="Sarai C."/>
            <person name="Schaack S."/>
            <person name="Shirato S."/>
            <person name="Slamovits C.H."/>
            <person name="Spencer D.F."/>
            <person name="Suzuki S."/>
            <person name="Worden A.Z."/>
            <person name="Zauner S."/>
            <person name="Barry K."/>
            <person name="Bell C."/>
            <person name="Bharti A.K."/>
            <person name="Crow J.A."/>
            <person name="Grimwood J."/>
            <person name="Kramer R."/>
            <person name="Lindquist E."/>
            <person name="Lucas S."/>
            <person name="Salamov A."/>
            <person name="McFadden G.I."/>
            <person name="Lane C.E."/>
            <person name="Keeling P.J."/>
            <person name="Gray M.W."/>
            <person name="Grigoriev I.V."/>
            <person name="Archibald J.M."/>
        </authorList>
    </citation>
    <scope>NUCLEOTIDE SEQUENCE</scope>
    <source>
        <strain evidence="4">CCMP2712</strain>
    </source>
</reference>
<evidence type="ECO:0000313" key="4">
    <source>
        <dbReference type="Proteomes" id="UP000011087"/>
    </source>
</evidence>
<protein>
    <submittedName>
        <fullName evidence="2 3">Uncharacterized protein</fullName>
    </submittedName>
</protein>
<dbReference type="EnsemblProtists" id="EKX36350">
    <property type="protein sequence ID" value="EKX36350"/>
    <property type="gene ID" value="GUITHDRAFT_155260"/>
</dbReference>
<dbReference type="KEGG" id="gtt:GUITHDRAFT_155260"/>
<dbReference type="AlphaFoldDB" id="L1IKN2"/>
<dbReference type="Proteomes" id="UP000011087">
    <property type="component" value="Unassembled WGS sequence"/>
</dbReference>
<dbReference type="PaxDb" id="55529-EKX36350"/>
<proteinExistence type="predicted"/>
<dbReference type="HOGENOM" id="CLU_2563262_0_0_1"/>
<feature type="compositionally biased region" description="Basic residues" evidence="1">
    <location>
        <begin position="1"/>
        <end position="10"/>
    </location>
</feature>
<evidence type="ECO:0000313" key="3">
    <source>
        <dbReference type="EnsemblProtists" id="EKX36350"/>
    </source>
</evidence>
<reference evidence="3" key="3">
    <citation type="submission" date="2015-06" db="UniProtKB">
        <authorList>
            <consortium name="EnsemblProtists"/>
        </authorList>
    </citation>
    <scope>IDENTIFICATION</scope>
</reference>
<dbReference type="EMBL" id="JH993075">
    <property type="protein sequence ID" value="EKX36350.1"/>
    <property type="molecule type" value="Genomic_DNA"/>
</dbReference>
<name>L1IKN2_GUITC</name>
<evidence type="ECO:0000256" key="1">
    <source>
        <dbReference type="SAM" id="MobiDB-lite"/>
    </source>
</evidence>
<gene>
    <name evidence="2" type="ORF">GUITHDRAFT_155260</name>
</gene>
<reference evidence="2 4" key="1">
    <citation type="journal article" date="2012" name="Nature">
        <title>Algal genomes reveal evolutionary mosaicism and the fate of nucleomorphs.</title>
        <authorList>
            <consortium name="DOE Joint Genome Institute"/>
            <person name="Curtis B.A."/>
            <person name="Tanifuji G."/>
            <person name="Burki F."/>
            <person name="Gruber A."/>
            <person name="Irimia M."/>
            <person name="Maruyama S."/>
            <person name="Arias M.C."/>
            <person name="Ball S.G."/>
            <person name="Gile G.H."/>
            <person name="Hirakawa Y."/>
            <person name="Hopkins J.F."/>
            <person name="Kuo A."/>
            <person name="Rensing S.A."/>
            <person name="Schmutz J."/>
            <person name="Symeonidi A."/>
            <person name="Elias M."/>
            <person name="Eveleigh R.J."/>
            <person name="Herman E.K."/>
            <person name="Klute M.J."/>
            <person name="Nakayama T."/>
            <person name="Obornik M."/>
            <person name="Reyes-Prieto A."/>
            <person name="Armbrust E.V."/>
            <person name="Aves S.J."/>
            <person name="Beiko R.G."/>
            <person name="Coutinho P."/>
            <person name="Dacks J.B."/>
            <person name="Durnford D.G."/>
            <person name="Fast N.M."/>
            <person name="Green B.R."/>
            <person name="Grisdale C.J."/>
            <person name="Hempel F."/>
            <person name="Henrissat B."/>
            <person name="Hoppner M.P."/>
            <person name="Ishida K."/>
            <person name="Kim E."/>
            <person name="Koreny L."/>
            <person name="Kroth P.G."/>
            <person name="Liu Y."/>
            <person name="Malik S.B."/>
            <person name="Maier U.G."/>
            <person name="McRose D."/>
            <person name="Mock T."/>
            <person name="Neilson J.A."/>
            <person name="Onodera N.T."/>
            <person name="Poole A.M."/>
            <person name="Pritham E.J."/>
            <person name="Richards T.A."/>
            <person name="Rocap G."/>
            <person name="Roy S.W."/>
            <person name="Sarai C."/>
            <person name="Schaack S."/>
            <person name="Shirato S."/>
            <person name="Slamovits C.H."/>
            <person name="Spencer D.F."/>
            <person name="Suzuki S."/>
            <person name="Worden A.Z."/>
            <person name="Zauner S."/>
            <person name="Barry K."/>
            <person name="Bell C."/>
            <person name="Bharti A.K."/>
            <person name="Crow J.A."/>
            <person name="Grimwood J."/>
            <person name="Kramer R."/>
            <person name="Lindquist E."/>
            <person name="Lucas S."/>
            <person name="Salamov A."/>
            <person name="McFadden G.I."/>
            <person name="Lane C.E."/>
            <person name="Keeling P.J."/>
            <person name="Gray M.W."/>
            <person name="Grigoriev I.V."/>
            <person name="Archibald J.M."/>
        </authorList>
    </citation>
    <scope>NUCLEOTIDE SEQUENCE</scope>
    <source>
        <strain evidence="2 4">CCMP2712</strain>
    </source>
</reference>
<dbReference type="GeneID" id="17293115"/>
<organism evidence="2">
    <name type="scientific">Guillardia theta (strain CCMP2712)</name>
    <name type="common">Cryptophyte</name>
    <dbReference type="NCBI Taxonomy" id="905079"/>
    <lineage>
        <taxon>Eukaryota</taxon>
        <taxon>Cryptophyceae</taxon>
        <taxon>Pyrenomonadales</taxon>
        <taxon>Geminigeraceae</taxon>
        <taxon>Guillardia</taxon>
    </lineage>
</organism>
<sequence length="82" mass="9190">MPKSSVKRSNHVWPNSSFSEDSSDSLPSVSEKWKSPARSSDSPWKHRKSSMQHSNILPPLTDGGFFAVFNKSPPLQHGVQRK</sequence>
<feature type="compositionally biased region" description="Low complexity" evidence="1">
    <location>
        <begin position="16"/>
        <end position="30"/>
    </location>
</feature>
<dbReference type="RefSeq" id="XP_005823330.1">
    <property type="nucleotide sequence ID" value="XM_005823273.1"/>
</dbReference>
<accession>L1IKN2</accession>
<keyword evidence="4" id="KW-1185">Reference proteome</keyword>
<evidence type="ECO:0000313" key="2">
    <source>
        <dbReference type="EMBL" id="EKX36350.1"/>
    </source>
</evidence>